<reference evidence="1 2" key="1">
    <citation type="submission" date="2019-08" db="EMBL/GenBank/DDBJ databases">
        <title>In-depth cultivation of the pig gut microbiome towards novel bacterial diversity and tailored functional studies.</title>
        <authorList>
            <person name="Wylensek D."/>
            <person name="Hitch T.C.A."/>
            <person name="Clavel T."/>
        </authorList>
    </citation>
    <scope>NUCLEOTIDE SEQUENCE [LARGE SCALE GENOMIC DNA]</scope>
    <source>
        <strain evidence="1 2">WCA-389-WT-23D1</strain>
    </source>
</reference>
<dbReference type="AlphaFoldDB" id="A0A7X2TE81"/>
<gene>
    <name evidence="1" type="ORF">FYJ39_20040</name>
</gene>
<dbReference type="RefSeq" id="WP_154474084.1">
    <property type="nucleotide sequence ID" value="NZ_VUMD01000044.1"/>
</dbReference>
<dbReference type="Proteomes" id="UP000429958">
    <property type="component" value="Unassembled WGS sequence"/>
</dbReference>
<keyword evidence="2" id="KW-1185">Reference proteome</keyword>
<accession>A0A7X2TE81</accession>
<organism evidence="1 2">
    <name type="scientific">Clostridium porci</name>
    <dbReference type="NCBI Taxonomy" id="2605778"/>
    <lineage>
        <taxon>Bacteria</taxon>
        <taxon>Bacillati</taxon>
        <taxon>Bacillota</taxon>
        <taxon>Clostridia</taxon>
        <taxon>Eubacteriales</taxon>
        <taxon>Clostridiaceae</taxon>
        <taxon>Clostridium</taxon>
    </lineage>
</organism>
<comment type="caution">
    <text evidence="1">The sequence shown here is derived from an EMBL/GenBank/DDBJ whole genome shotgun (WGS) entry which is preliminary data.</text>
</comment>
<evidence type="ECO:0000313" key="1">
    <source>
        <dbReference type="EMBL" id="MSS38722.1"/>
    </source>
</evidence>
<dbReference type="Pfam" id="PF14137">
    <property type="entry name" value="DUF4304"/>
    <property type="match status" value="1"/>
</dbReference>
<dbReference type="InterPro" id="IPR025412">
    <property type="entry name" value="DUF4304"/>
</dbReference>
<proteinExistence type="predicted"/>
<dbReference type="EMBL" id="VUMD01000044">
    <property type="protein sequence ID" value="MSS38722.1"/>
    <property type="molecule type" value="Genomic_DNA"/>
</dbReference>
<sequence>MNNTEFKKKTQDIISNYGFTYCKKNYYCDSDKIIALINLQKSNYEDSYYINFGFCIKDIHNDLIYPKINECDITGRFVYEANGGKEYKYPLDIMSSEELKINLEKNISTIIIPVFNAGISKFFEMFPEAICVANLSLKKYLGIS</sequence>
<protein>
    <submittedName>
        <fullName evidence="1">DUF4304 domain-containing protein</fullName>
    </submittedName>
</protein>
<name>A0A7X2TE81_9CLOT</name>
<evidence type="ECO:0000313" key="2">
    <source>
        <dbReference type="Proteomes" id="UP000429958"/>
    </source>
</evidence>